<dbReference type="OrthoDB" id="1230778at2"/>
<dbReference type="Proteomes" id="UP000244090">
    <property type="component" value="Unassembled WGS sequence"/>
</dbReference>
<organism evidence="1 2">
    <name type="scientific">Kordia periserrulae</name>
    <dbReference type="NCBI Taxonomy" id="701523"/>
    <lineage>
        <taxon>Bacteria</taxon>
        <taxon>Pseudomonadati</taxon>
        <taxon>Bacteroidota</taxon>
        <taxon>Flavobacteriia</taxon>
        <taxon>Flavobacteriales</taxon>
        <taxon>Flavobacteriaceae</taxon>
        <taxon>Kordia</taxon>
    </lineage>
</organism>
<keyword evidence="2" id="KW-1185">Reference proteome</keyword>
<proteinExistence type="predicted"/>
<sequence length="378" mass="44126">MAELLEKDAIISDINEKINTVKILLYKEAPHIFEKIDFDNDEIFCSPLLFAFFRHKVINTFTPEEEKALLEEFMQGYYVEKPETYSITHLYNEEGIAYMPSVGYFKKGENTPFAPTAYVKDSSVKILRCATPFLKVILDIPLEDQQWDDELYNNRIGQLNNAMDLIRKNVPDQYKLIDQCCEYIYLFNTDPNNSNSFASGNALGLAFFNVYQEEYNEIFFIDDIAHQTGHVIMNNLMFSKPTFYKIDQTQAVEEILGRPDHRNVNILIHALYTYYTTFYCLDECITANSFEGKLYKEAVARIGFYQRKCHTDLQILDVVIKHFGGLENMLTDKGLKVMKSITNKFEEITQKWGETINAYDFSNQTYNFSFKLFEELNP</sequence>
<evidence type="ECO:0000313" key="1">
    <source>
        <dbReference type="EMBL" id="PTX64113.1"/>
    </source>
</evidence>
<accession>A0A2T6C740</accession>
<evidence type="ECO:0000313" key="2">
    <source>
        <dbReference type="Proteomes" id="UP000244090"/>
    </source>
</evidence>
<dbReference type="EMBL" id="QBKT01000001">
    <property type="protein sequence ID" value="PTX64113.1"/>
    <property type="molecule type" value="Genomic_DNA"/>
</dbReference>
<comment type="caution">
    <text evidence="1">The sequence shown here is derived from an EMBL/GenBank/DDBJ whole genome shotgun (WGS) entry which is preliminary data.</text>
</comment>
<gene>
    <name evidence="1" type="ORF">C8N46_101723</name>
</gene>
<protein>
    <recommendedName>
        <fullName evidence="3">HEXXH motif-containing protein</fullName>
    </recommendedName>
</protein>
<name>A0A2T6C740_9FLAO</name>
<reference evidence="1 2" key="1">
    <citation type="submission" date="2018-04" db="EMBL/GenBank/DDBJ databases">
        <title>Genomic Encyclopedia of Archaeal and Bacterial Type Strains, Phase II (KMG-II): from individual species to whole genera.</title>
        <authorList>
            <person name="Goeker M."/>
        </authorList>
    </citation>
    <scope>NUCLEOTIDE SEQUENCE [LARGE SCALE GENOMIC DNA]</scope>
    <source>
        <strain evidence="1 2">DSM 25731</strain>
    </source>
</reference>
<evidence type="ECO:0008006" key="3">
    <source>
        <dbReference type="Google" id="ProtNLM"/>
    </source>
</evidence>
<dbReference type="RefSeq" id="WP_108113456.1">
    <property type="nucleotide sequence ID" value="NZ_QBKT01000001.1"/>
</dbReference>
<dbReference type="AlphaFoldDB" id="A0A2T6C740"/>